<evidence type="ECO:0000256" key="1">
    <source>
        <dbReference type="SAM" id="Phobius"/>
    </source>
</evidence>
<keyword evidence="1" id="KW-1133">Transmembrane helix</keyword>
<feature type="transmembrane region" description="Helical" evidence="1">
    <location>
        <begin position="197"/>
        <end position="221"/>
    </location>
</feature>
<feature type="transmembrane region" description="Helical" evidence="1">
    <location>
        <begin position="86"/>
        <end position="112"/>
    </location>
</feature>
<keyword evidence="3" id="KW-1185">Reference proteome</keyword>
<feature type="transmembrane region" description="Helical" evidence="1">
    <location>
        <begin position="38"/>
        <end position="57"/>
    </location>
</feature>
<dbReference type="AlphaFoldDB" id="A0A2K2UDX5"/>
<sequence>MPTELLLSNAALEMVSFLIVGIAAAWGMVKLLSVRHAGLFAVVYAGVPALVNAFGYGILSGEVGFILLLLSYIALPVALSEGGLALRIVVAVAALICVTATEAVEWALWGVVLAGPVPEGFEQYFDTVRRNVPVWMAVQLVRAAIVLLLLRALRAAVRRCGSWGSAEAWPFVVLAASQLGLFLLAAIPGCLVDLDAWWYGAVVVLALACVAVDAIVLVLLGHQERALVEGRRAALLQKRLDEQRACYAATMDELEKIACIRHDARNQLQTIEELTERGEFGRARMLAADLRAACESGEGEARR</sequence>
<feature type="transmembrane region" description="Helical" evidence="1">
    <location>
        <begin position="6"/>
        <end position="26"/>
    </location>
</feature>
<gene>
    <name evidence="2" type="ORF">C2L71_00235</name>
</gene>
<feature type="transmembrane region" description="Helical" evidence="1">
    <location>
        <begin position="63"/>
        <end position="79"/>
    </location>
</feature>
<organism evidence="2 3">
    <name type="scientific">Enteroscipio rubneri</name>
    <dbReference type="NCBI Taxonomy" id="2070686"/>
    <lineage>
        <taxon>Bacteria</taxon>
        <taxon>Bacillati</taxon>
        <taxon>Actinomycetota</taxon>
        <taxon>Coriobacteriia</taxon>
        <taxon>Eggerthellales</taxon>
        <taxon>Eggerthellaceae</taxon>
        <taxon>Enteroscipio</taxon>
    </lineage>
</organism>
<feature type="transmembrane region" description="Helical" evidence="1">
    <location>
        <begin position="132"/>
        <end position="150"/>
    </location>
</feature>
<keyword evidence="1" id="KW-0812">Transmembrane</keyword>
<dbReference type="EMBL" id="PPEK01000001">
    <property type="protein sequence ID" value="PNV68459.1"/>
    <property type="molecule type" value="Genomic_DNA"/>
</dbReference>
<feature type="transmembrane region" description="Helical" evidence="1">
    <location>
        <begin position="171"/>
        <end position="191"/>
    </location>
</feature>
<dbReference type="Proteomes" id="UP000236197">
    <property type="component" value="Unassembled WGS sequence"/>
</dbReference>
<accession>A0A2K2UDX5</accession>
<dbReference type="RefSeq" id="WP_103263788.1">
    <property type="nucleotide sequence ID" value="NZ_CABMLE010000001.1"/>
</dbReference>
<comment type="caution">
    <text evidence="2">The sequence shown here is derived from an EMBL/GenBank/DDBJ whole genome shotgun (WGS) entry which is preliminary data.</text>
</comment>
<evidence type="ECO:0000313" key="2">
    <source>
        <dbReference type="EMBL" id="PNV68459.1"/>
    </source>
</evidence>
<reference evidence="3" key="1">
    <citation type="submission" date="2018-01" db="EMBL/GenBank/DDBJ databases">
        <title>Rubneribacter badeniensis gen. nov., sp. nov., and Colonibacter rubneri, gen. nov., sp. nov., WGS of new members of the Eggerthellaceae.</title>
        <authorList>
            <person name="Danylec N."/>
            <person name="Stoll D.A."/>
            <person name="Doetsch A."/>
            <person name="Kulling S.E."/>
            <person name="Huch M."/>
        </authorList>
    </citation>
    <scope>NUCLEOTIDE SEQUENCE [LARGE SCALE GENOMIC DNA]</scope>
    <source>
        <strain evidence="3">ResAG-96</strain>
    </source>
</reference>
<protein>
    <submittedName>
        <fullName evidence="2">Uncharacterized protein</fullName>
    </submittedName>
</protein>
<proteinExistence type="predicted"/>
<keyword evidence="1" id="KW-0472">Membrane</keyword>
<name>A0A2K2UDX5_9ACTN</name>
<evidence type="ECO:0000313" key="3">
    <source>
        <dbReference type="Proteomes" id="UP000236197"/>
    </source>
</evidence>